<organism evidence="2 3">
    <name type="scientific">Streptomyces triculaminicus</name>
    <dbReference type="NCBI Taxonomy" id="2816232"/>
    <lineage>
        <taxon>Bacteria</taxon>
        <taxon>Bacillati</taxon>
        <taxon>Actinomycetota</taxon>
        <taxon>Actinomycetes</taxon>
        <taxon>Kitasatosporales</taxon>
        <taxon>Streptomycetaceae</taxon>
        <taxon>Streptomyces</taxon>
    </lineage>
</organism>
<dbReference type="InterPro" id="IPR036736">
    <property type="entry name" value="ACP-like_sf"/>
</dbReference>
<feature type="domain" description="Carrier" evidence="1">
    <location>
        <begin position="12"/>
        <end position="74"/>
    </location>
</feature>
<sequence length="87" mass="9052">MSTEIQGYGLVVDVLTGKFRVPSDRVSPGATLAGLELDSLALVEFALTLTDRTGVRFTGEEVGADLTLGALGEAVDARLRGDTATAR</sequence>
<evidence type="ECO:0000313" key="2">
    <source>
        <dbReference type="EMBL" id="MBO0657442.1"/>
    </source>
</evidence>
<comment type="caution">
    <text evidence="2">The sequence shown here is derived from an EMBL/GenBank/DDBJ whole genome shotgun (WGS) entry which is preliminary data.</text>
</comment>
<gene>
    <name evidence="2" type="ORF">J1792_33430</name>
</gene>
<dbReference type="SUPFAM" id="SSF47336">
    <property type="entry name" value="ACP-like"/>
    <property type="match status" value="1"/>
</dbReference>
<protein>
    <submittedName>
        <fullName evidence="2">Acyl carrier protein</fullName>
    </submittedName>
</protein>
<accession>A0A939FWW8</accession>
<evidence type="ECO:0000259" key="1">
    <source>
        <dbReference type="Pfam" id="PF00550"/>
    </source>
</evidence>
<name>A0A939FWW8_9ACTN</name>
<dbReference type="RefSeq" id="WP_179199149.1">
    <property type="nucleotide sequence ID" value="NZ_JAFMOF010000010.1"/>
</dbReference>
<dbReference type="EMBL" id="JAFMOF010000010">
    <property type="protein sequence ID" value="MBO0657442.1"/>
    <property type="molecule type" value="Genomic_DNA"/>
</dbReference>
<reference evidence="2" key="1">
    <citation type="submission" date="2021-03" db="EMBL/GenBank/DDBJ databases">
        <title>Streptomyces strains.</title>
        <authorList>
            <person name="Lund M.B."/>
            <person name="Toerring T."/>
        </authorList>
    </citation>
    <scope>NUCLEOTIDE SEQUENCE</scope>
    <source>
        <strain evidence="2">JCM 4242</strain>
    </source>
</reference>
<keyword evidence="3" id="KW-1185">Reference proteome</keyword>
<dbReference type="Gene3D" id="1.10.1200.10">
    <property type="entry name" value="ACP-like"/>
    <property type="match status" value="1"/>
</dbReference>
<dbReference type="InterPro" id="IPR009081">
    <property type="entry name" value="PP-bd_ACP"/>
</dbReference>
<dbReference type="Proteomes" id="UP000664781">
    <property type="component" value="Unassembled WGS sequence"/>
</dbReference>
<evidence type="ECO:0000313" key="3">
    <source>
        <dbReference type="Proteomes" id="UP000664781"/>
    </source>
</evidence>
<dbReference type="AlphaFoldDB" id="A0A939FWW8"/>
<proteinExistence type="predicted"/>
<dbReference type="Pfam" id="PF00550">
    <property type="entry name" value="PP-binding"/>
    <property type="match status" value="1"/>
</dbReference>